<keyword evidence="2" id="KW-1185">Reference proteome</keyword>
<evidence type="ECO:0000313" key="1">
    <source>
        <dbReference type="EMBL" id="EPH08077.1"/>
    </source>
</evidence>
<dbReference type="RefSeq" id="WP_016647187.1">
    <property type="nucleotide sequence ID" value="NZ_KE340327.1"/>
</dbReference>
<sequence length="107" mass="12415">MTLKALIKNYNSLDRDYINSPYPLIDFSNLKDLGIDTNKLILGIDFKVRQVAFKTDTGFISYNKDPFYFTTRGLKKLYKNKKVRNSLEAIINKALEDDNELSNNSRN</sequence>
<dbReference type="HOGENOM" id="CLU_2205193_0_0_7"/>
<proteinExistence type="predicted"/>
<accession>S3XFE9</accession>
<gene>
    <name evidence="1" type="ORF">HMPREF9309_01332</name>
</gene>
<organism evidence="1 2">
    <name type="scientific">Campylobacter ureolyticus ACS-301-V-Sch3b</name>
    <dbReference type="NCBI Taxonomy" id="883165"/>
    <lineage>
        <taxon>Bacteria</taxon>
        <taxon>Pseudomonadati</taxon>
        <taxon>Campylobacterota</taxon>
        <taxon>Epsilonproteobacteria</taxon>
        <taxon>Campylobacterales</taxon>
        <taxon>Campylobacteraceae</taxon>
        <taxon>Campylobacter</taxon>
    </lineage>
</organism>
<comment type="caution">
    <text evidence="1">The sequence shown here is derived from an EMBL/GenBank/DDBJ whole genome shotgun (WGS) entry which is preliminary data.</text>
</comment>
<protein>
    <submittedName>
        <fullName evidence="1">Uncharacterized protein</fullName>
    </submittedName>
</protein>
<reference evidence="1 2" key="1">
    <citation type="submission" date="2013-06" db="EMBL/GenBank/DDBJ databases">
        <title>The Genome Sequence of Campylobacter ureolyticus ACS-301-V-SCH3B.</title>
        <authorList>
            <consortium name="The Broad Institute Genomics Platform"/>
            <person name="Earl A."/>
            <person name="Ward D."/>
            <person name="Feldgarden M."/>
            <person name="Gevers D."/>
            <person name="Saerens B."/>
            <person name="Vaneechoutte M."/>
            <person name="Walker B."/>
            <person name="Young S."/>
            <person name="Zeng Q."/>
            <person name="Gargeya S."/>
            <person name="Fitzgerald M."/>
            <person name="Haas B."/>
            <person name="Abouelleil A."/>
            <person name="Allen A.W."/>
            <person name="Alvarado L."/>
            <person name="Arachchi H.M."/>
            <person name="Berlin A.M."/>
            <person name="Chapman S.B."/>
            <person name="Gainer-Dewar J."/>
            <person name="Goldberg J."/>
            <person name="Griggs A."/>
            <person name="Gujja S."/>
            <person name="Hansen M."/>
            <person name="Howarth C."/>
            <person name="Imamovic A."/>
            <person name="Ireland A."/>
            <person name="Larimer J."/>
            <person name="McCowan C."/>
            <person name="Murphy C."/>
            <person name="Pearson M."/>
            <person name="Poon T.W."/>
            <person name="Priest M."/>
            <person name="Roberts A."/>
            <person name="Saif S."/>
            <person name="Shea T."/>
            <person name="Sisk P."/>
            <person name="Sykes S."/>
            <person name="Wortman J."/>
            <person name="Nusbaum C."/>
            <person name="Birren B."/>
        </authorList>
    </citation>
    <scope>NUCLEOTIDE SEQUENCE [LARGE SCALE GENOMIC DNA]</scope>
    <source>
        <strain evidence="1 2">ACS-301-V-Sch3b</strain>
    </source>
</reference>
<dbReference type="Proteomes" id="UP000014539">
    <property type="component" value="Unassembled WGS sequence"/>
</dbReference>
<dbReference type="EMBL" id="AGYD01000011">
    <property type="protein sequence ID" value="EPH08077.1"/>
    <property type="molecule type" value="Genomic_DNA"/>
</dbReference>
<dbReference type="PATRIC" id="fig|883165.3.peg.1348"/>
<name>S3XFE9_9BACT</name>
<dbReference type="AlphaFoldDB" id="S3XFE9"/>
<evidence type="ECO:0000313" key="2">
    <source>
        <dbReference type="Proteomes" id="UP000014539"/>
    </source>
</evidence>